<evidence type="ECO:0000313" key="3">
    <source>
        <dbReference type="Proteomes" id="UP000634136"/>
    </source>
</evidence>
<proteinExistence type="predicted"/>
<organism evidence="2 3">
    <name type="scientific">Senna tora</name>
    <dbReference type="NCBI Taxonomy" id="362788"/>
    <lineage>
        <taxon>Eukaryota</taxon>
        <taxon>Viridiplantae</taxon>
        <taxon>Streptophyta</taxon>
        <taxon>Embryophyta</taxon>
        <taxon>Tracheophyta</taxon>
        <taxon>Spermatophyta</taxon>
        <taxon>Magnoliopsida</taxon>
        <taxon>eudicotyledons</taxon>
        <taxon>Gunneridae</taxon>
        <taxon>Pentapetalae</taxon>
        <taxon>rosids</taxon>
        <taxon>fabids</taxon>
        <taxon>Fabales</taxon>
        <taxon>Fabaceae</taxon>
        <taxon>Caesalpinioideae</taxon>
        <taxon>Cassia clade</taxon>
        <taxon>Senna</taxon>
    </lineage>
</organism>
<comment type="caution">
    <text evidence="2">The sequence shown here is derived from an EMBL/GenBank/DDBJ whole genome shotgun (WGS) entry which is preliminary data.</text>
</comment>
<protein>
    <submittedName>
        <fullName evidence="2">Myb-related protein Pp1</fullName>
    </submittedName>
</protein>
<accession>A0A834U1R2</accession>
<dbReference type="EMBL" id="JAAIUW010000006">
    <property type="protein sequence ID" value="KAF7828029.1"/>
    <property type="molecule type" value="Genomic_DNA"/>
</dbReference>
<gene>
    <name evidence="2" type="ORF">G2W53_019193</name>
</gene>
<evidence type="ECO:0000313" key="2">
    <source>
        <dbReference type="EMBL" id="KAF7828029.1"/>
    </source>
</evidence>
<reference evidence="2" key="1">
    <citation type="submission" date="2020-09" db="EMBL/GenBank/DDBJ databases">
        <title>Genome-Enabled Discovery of Anthraquinone Biosynthesis in Senna tora.</title>
        <authorList>
            <person name="Kang S.-H."/>
            <person name="Pandey R.P."/>
            <person name="Lee C.-M."/>
            <person name="Sim J.-S."/>
            <person name="Jeong J.-T."/>
            <person name="Choi B.-S."/>
            <person name="Jung M."/>
            <person name="Ginzburg D."/>
            <person name="Zhao K."/>
            <person name="Won S.Y."/>
            <person name="Oh T.-J."/>
            <person name="Yu Y."/>
            <person name="Kim N.-H."/>
            <person name="Lee O.R."/>
            <person name="Lee T.-H."/>
            <person name="Bashyal P."/>
            <person name="Kim T.-S."/>
            <person name="Lee W.-H."/>
            <person name="Kawkins C."/>
            <person name="Kim C.-K."/>
            <person name="Kim J.S."/>
            <person name="Ahn B.O."/>
            <person name="Rhee S.Y."/>
            <person name="Sohng J.K."/>
        </authorList>
    </citation>
    <scope>NUCLEOTIDE SEQUENCE</scope>
    <source>
        <tissue evidence="2">Leaf</tissue>
    </source>
</reference>
<sequence>MMSSSFKHPLGGDTGGPGGKVKVEVGDSRTSSFWASIKAYMLCTTLVLFLSFTDGDDHEFCHALRTSRQGERAAAGIRLSTSRAGGVASALPLSHVAEVGGGGSRSRAGEGVVVSFGLVSSGIYAHLSEALLEVGVPVVLDFVVRPLSQVSRYG</sequence>
<name>A0A834U1R2_9FABA</name>
<evidence type="ECO:0000256" key="1">
    <source>
        <dbReference type="SAM" id="MobiDB-lite"/>
    </source>
</evidence>
<dbReference type="Proteomes" id="UP000634136">
    <property type="component" value="Unassembled WGS sequence"/>
</dbReference>
<dbReference type="AlphaFoldDB" id="A0A834U1R2"/>
<keyword evidence="3" id="KW-1185">Reference proteome</keyword>
<feature type="region of interest" description="Disordered" evidence="1">
    <location>
        <begin position="1"/>
        <end position="21"/>
    </location>
</feature>